<dbReference type="PANTHER" id="PTHR30093:SF44">
    <property type="entry name" value="TYPE II SECRETION SYSTEM CORE PROTEIN G"/>
    <property type="match status" value="1"/>
</dbReference>
<dbReference type="PANTHER" id="PTHR30093">
    <property type="entry name" value="GENERAL SECRETION PATHWAY PROTEIN G"/>
    <property type="match status" value="1"/>
</dbReference>
<proteinExistence type="predicted"/>
<keyword evidence="4 6" id="KW-1133">Transmembrane helix</keyword>
<evidence type="ECO:0000256" key="6">
    <source>
        <dbReference type="SAM" id="Phobius"/>
    </source>
</evidence>
<dbReference type="EMBL" id="CP007139">
    <property type="protein sequence ID" value="AIE85769.1"/>
    <property type="molecule type" value="Genomic_DNA"/>
</dbReference>
<keyword evidence="2" id="KW-0488">Methylation</keyword>
<evidence type="ECO:0000256" key="2">
    <source>
        <dbReference type="ARBA" id="ARBA00022481"/>
    </source>
</evidence>
<evidence type="ECO:0000256" key="4">
    <source>
        <dbReference type="ARBA" id="ARBA00022989"/>
    </source>
</evidence>
<dbReference type="AlphaFoldDB" id="A0A068NVY0"/>
<evidence type="ECO:0000313" key="8">
    <source>
        <dbReference type="Proteomes" id="UP000027982"/>
    </source>
</evidence>
<keyword evidence="5 6" id="KW-0472">Membrane</keyword>
<dbReference type="GO" id="GO:0016020">
    <property type="term" value="C:membrane"/>
    <property type="evidence" value="ECO:0007669"/>
    <property type="project" value="UniProtKB-SubCell"/>
</dbReference>
<evidence type="ECO:0000256" key="1">
    <source>
        <dbReference type="ARBA" id="ARBA00004167"/>
    </source>
</evidence>
<dbReference type="RefSeq" id="WP_025225671.1">
    <property type="nucleotide sequence ID" value="NZ_CP007139.1"/>
</dbReference>
<dbReference type="eggNOG" id="COG2165">
    <property type="taxonomic scope" value="Bacteria"/>
</dbReference>
<dbReference type="InterPro" id="IPR012902">
    <property type="entry name" value="N_methyl_site"/>
</dbReference>
<evidence type="ECO:0000256" key="5">
    <source>
        <dbReference type="ARBA" id="ARBA00023136"/>
    </source>
</evidence>
<dbReference type="GO" id="GO:0015627">
    <property type="term" value="C:type II protein secretion system complex"/>
    <property type="evidence" value="ECO:0007669"/>
    <property type="project" value="InterPro"/>
</dbReference>
<comment type="subcellular location">
    <subcellularLocation>
        <location evidence="1">Membrane</location>
        <topology evidence="1">Single-pass membrane protein</topology>
    </subcellularLocation>
</comment>
<gene>
    <name evidence="7" type="ORF">OP10G_2401</name>
</gene>
<feature type="transmembrane region" description="Helical" evidence="6">
    <location>
        <begin position="7"/>
        <end position="29"/>
    </location>
</feature>
<evidence type="ECO:0000313" key="7">
    <source>
        <dbReference type="EMBL" id="AIE85769.1"/>
    </source>
</evidence>
<sequence>MKKGFTLIELLVVIAIISILAAIIFPVYARAKDSAYRGSDMANMNSVRTALQLYRSDQGAFPPAILGYATSYSGGTPSSGDVVPADQVKGALYPKRIDSLTTLRPAYVRPEGVKLEVDVTRAVWPPKLAATGSADPGAYQRFGPTDGYIQRCEIDPNTGTKTATDNYYYRISGYDAARVPNGTTPRNELRYALFWSGYAVPLDPCNPDVSGSAADDPRQLGYTDPPDTTVVTWDSYFREYSNGTVAHIKRDIVLFLGGAARPYDSAEVALKSWKVLP</sequence>
<dbReference type="Pfam" id="PF07963">
    <property type="entry name" value="N_methyl"/>
    <property type="match status" value="1"/>
</dbReference>
<accession>A0A068NVY0</accession>
<reference evidence="7 8" key="1">
    <citation type="journal article" date="2014" name="PLoS ONE">
        <title>The first complete genome sequence of the class fimbriimonadia in the phylum armatimonadetes.</title>
        <authorList>
            <person name="Hu Z.Y."/>
            <person name="Wang Y.Z."/>
            <person name="Im W.T."/>
            <person name="Wang S.Y."/>
            <person name="Zhao G.P."/>
            <person name="Zheng H.J."/>
            <person name="Quan Z.X."/>
        </authorList>
    </citation>
    <scope>NUCLEOTIDE SEQUENCE [LARGE SCALE GENOMIC DNA]</scope>
    <source>
        <strain evidence="7">Gsoil 348</strain>
    </source>
</reference>
<name>A0A068NVY0_FIMGI</name>
<dbReference type="KEGG" id="fgi:OP10G_2401"/>
<keyword evidence="8" id="KW-1185">Reference proteome</keyword>
<dbReference type="HOGENOM" id="CLU_1003808_0_0_0"/>
<dbReference type="GO" id="GO:0015628">
    <property type="term" value="P:protein secretion by the type II secretion system"/>
    <property type="evidence" value="ECO:0007669"/>
    <property type="project" value="InterPro"/>
</dbReference>
<dbReference type="Proteomes" id="UP000027982">
    <property type="component" value="Chromosome"/>
</dbReference>
<dbReference type="Gene3D" id="3.30.700.10">
    <property type="entry name" value="Glycoprotein, Type 4 Pilin"/>
    <property type="match status" value="1"/>
</dbReference>
<dbReference type="NCBIfam" id="TIGR02532">
    <property type="entry name" value="IV_pilin_GFxxxE"/>
    <property type="match status" value="1"/>
</dbReference>
<organism evidence="7 8">
    <name type="scientific">Fimbriimonas ginsengisoli Gsoil 348</name>
    <dbReference type="NCBI Taxonomy" id="661478"/>
    <lineage>
        <taxon>Bacteria</taxon>
        <taxon>Bacillati</taxon>
        <taxon>Armatimonadota</taxon>
        <taxon>Fimbriimonadia</taxon>
        <taxon>Fimbriimonadales</taxon>
        <taxon>Fimbriimonadaceae</taxon>
        <taxon>Fimbriimonas</taxon>
    </lineage>
</organism>
<evidence type="ECO:0000256" key="3">
    <source>
        <dbReference type="ARBA" id="ARBA00022692"/>
    </source>
</evidence>
<dbReference type="PROSITE" id="PS00409">
    <property type="entry name" value="PROKAR_NTER_METHYL"/>
    <property type="match status" value="1"/>
</dbReference>
<keyword evidence="3 6" id="KW-0812">Transmembrane</keyword>
<dbReference type="STRING" id="661478.OP10G_2401"/>
<dbReference type="InterPro" id="IPR045584">
    <property type="entry name" value="Pilin-like"/>
</dbReference>
<dbReference type="InterPro" id="IPR000983">
    <property type="entry name" value="Bac_GSPG_pilin"/>
</dbReference>
<evidence type="ECO:0008006" key="9">
    <source>
        <dbReference type="Google" id="ProtNLM"/>
    </source>
</evidence>
<dbReference type="OrthoDB" id="9789624at2"/>
<dbReference type="PRINTS" id="PR00813">
    <property type="entry name" value="BCTERIALGSPG"/>
</dbReference>
<protein>
    <recommendedName>
        <fullName evidence="9">Prepilin-type N-terminal cleavage/methylation domain-containing protein</fullName>
    </recommendedName>
</protein>
<dbReference type="SUPFAM" id="SSF54523">
    <property type="entry name" value="Pili subunits"/>
    <property type="match status" value="1"/>
</dbReference>